<evidence type="ECO:0000256" key="1">
    <source>
        <dbReference type="SAM" id="Phobius"/>
    </source>
</evidence>
<proteinExistence type="predicted"/>
<accession>A0A927E6C0</accession>
<sequence length="77" mass="8215">MLAQRNRPPDPARVFSVITDIAITLMLIACLTAGFFIFRVAGITLDALLVNQPDGPEPLLTTDSTPNIIGGGDYENA</sequence>
<gene>
    <name evidence="2" type="ORF">IE980_05605</name>
</gene>
<reference evidence="2" key="1">
    <citation type="submission" date="2020-07" db="EMBL/GenBank/DDBJ databases">
        <title>Clinical and genomic characterization of carbapenemase-producing Enterobacterales causing secondary infections during the COVID-19 crisis at a New York City hospital.</title>
        <authorList>
            <person name="Gomez-Simmonds A."/>
            <person name="Annavajhala M.K."/>
            <person name="Uhlemann A.-C."/>
        </authorList>
    </citation>
    <scope>NUCLEOTIDE SEQUENCE</scope>
    <source>
        <strain evidence="2">KP1828</strain>
    </source>
</reference>
<keyword evidence="1" id="KW-1133">Transmembrane helix</keyword>
<keyword evidence="1" id="KW-0812">Transmembrane</keyword>
<feature type="transmembrane region" description="Helical" evidence="1">
    <location>
        <begin position="12"/>
        <end position="38"/>
    </location>
</feature>
<comment type="caution">
    <text evidence="2">The sequence shown here is derived from an EMBL/GenBank/DDBJ whole genome shotgun (WGS) entry which is preliminary data.</text>
</comment>
<evidence type="ECO:0000313" key="3">
    <source>
        <dbReference type="Proteomes" id="UP000623974"/>
    </source>
</evidence>
<dbReference type="AlphaFoldDB" id="A0A927E6C0"/>
<name>A0A927E6C0_KLEPN</name>
<organism evidence="2 3">
    <name type="scientific">Klebsiella pneumoniae</name>
    <dbReference type="NCBI Taxonomy" id="573"/>
    <lineage>
        <taxon>Bacteria</taxon>
        <taxon>Pseudomonadati</taxon>
        <taxon>Pseudomonadota</taxon>
        <taxon>Gammaproteobacteria</taxon>
        <taxon>Enterobacterales</taxon>
        <taxon>Enterobacteriaceae</taxon>
        <taxon>Klebsiella/Raoultella group</taxon>
        <taxon>Klebsiella</taxon>
        <taxon>Klebsiella pneumoniae complex</taxon>
    </lineage>
</organism>
<keyword evidence="1" id="KW-0472">Membrane</keyword>
<protein>
    <submittedName>
        <fullName evidence="2">Uncharacterized protein</fullName>
    </submittedName>
</protein>
<dbReference type="EMBL" id="JACXSX010000001">
    <property type="protein sequence ID" value="MBD3743623.1"/>
    <property type="molecule type" value="Genomic_DNA"/>
</dbReference>
<dbReference type="Proteomes" id="UP000623974">
    <property type="component" value="Unassembled WGS sequence"/>
</dbReference>
<evidence type="ECO:0000313" key="2">
    <source>
        <dbReference type="EMBL" id="MBD3743623.1"/>
    </source>
</evidence>